<evidence type="ECO:0000256" key="6">
    <source>
        <dbReference type="ARBA" id="ARBA00023170"/>
    </source>
</evidence>
<dbReference type="AlphaFoldDB" id="A0A9N9QNH3"/>
<dbReference type="GO" id="GO:0005886">
    <property type="term" value="C:plasma membrane"/>
    <property type="evidence" value="ECO:0007669"/>
    <property type="project" value="UniProtKB-SubCell"/>
</dbReference>
<reference evidence="9" key="1">
    <citation type="submission" date="2022-01" db="EMBL/GenBank/DDBJ databases">
        <authorList>
            <person name="King R."/>
        </authorList>
    </citation>
    <scope>NUCLEOTIDE SEQUENCE</scope>
</reference>
<sequence length="233" mass="26212">MFFDLNQELLLLYHKEDNHQATTKIDGIDISAATLAADLNINKIKVIYLHKPPKCLAILEKLTKKHNELCHLADHLNDYMGIIIFLQLVSIIANIVWSLTVLFEYDIREVALNKINPPLIALICHIVYNLVWILSMMGLTIFIALVGRGLTQEGRNTSIYSYKILENQWFQAQDGEAALVKSQLILLAKQAETRCPVLSAAGFFVVDLEILGLVLANVFAFGIVAVQFVLNEH</sequence>
<keyword evidence="5 8" id="KW-0472">Membrane</keyword>
<keyword evidence="6" id="KW-0675">Receptor</keyword>
<evidence type="ECO:0000256" key="3">
    <source>
        <dbReference type="ARBA" id="ARBA00022692"/>
    </source>
</evidence>
<keyword evidence="7" id="KW-0807">Transducer</keyword>
<keyword evidence="2" id="KW-1003">Cell membrane</keyword>
<feature type="transmembrane region" description="Helical" evidence="8">
    <location>
        <begin position="82"/>
        <end position="107"/>
    </location>
</feature>
<feature type="transmembrane region" description="Helical" evidence="8">
    <location>
        <begin position="119"/>
        <end position="146"/>
    </location>
</feature>
<evidence type="ECO:0000256" key="4">
    <source>
        <dbReference type="ARBA" id="ARBA00022989"/>
    </source>
</evidence>
<dbReference type="Pfam" id="PF08395">
    <property type="entry name" value="7tm_7"/>
    <property type="match status" value="1"/>
</dbReference>
<evidence type="ECO:0000313" key="10">
    <source>
        <dbReference type="Proteomes" id="UP001152799"/>
    </source>
</evidence>
<dbReference type="GO" id="GO:0030425">
    <property type="term" value="C:dendrite"/>
    <property type="evidence" value="ECO:0007669"/>
    <property type="project" value="TreeGrafter"/>
</dbReference>
<accession>A0A9N9QNH3</accession>
<proteinExistence type="predicted"/>
<evidence type="ECO:0000256" key="2">
    <source>
        <dbReference type="ARBA" id="ARBA00022475"/>
    </source>
</evidence>
<keyword evidence="3 8" id="KW-0812">Transmembrane</keyword>
<dbReference type="InterPro" id="IPR013604">
    <property type="entry name" value="7TM_chemorcpt"/>
</dbReference>
<comment type="subcellular location">
    <subcellularLocation>
        <location evidence="1">Cell membrane</location>
        <topology evidence="1">Multi-pass membrane protein</topology>
    </subcellularLocation>
</comment>
<evidence type="ECO:0000256" key="8">
    <source>
        <dbReference type="SAM" id="Phobius"/>
    </source>
</evidence>
<name>A0A9N9QNH3_9CUCU</name>
<protein>
    <submittedName>
        <fullName evidence="9">Uncharacterized protein</fullName>
    </submittedName>
</protein>
<dbReference type="GO" id="GO:0007635">
    <property type="term" value="P:chemosensory behavior"/>
    <property type="evidence" value="ECO:0007669"/>
    <property type="project" value="TreeGrafter"/>
</dbReference>
<evidence type="ECO:0000256" key="5">
    <source>
        <dbReference type="ARBA" id="ARBA00023136"/>
    </source>
</evidence>
<keyword evidence="10" id="KW-1185">Reference proteome</keyword>
<organism evidence="9 10">
    <name type="scientific">Ceutorhynchus assimilis</name>
    <name type="common">cabbage seed weevil</name>
    <dbReference type="NCBI Taxonomy" id="467358"/>
    <lineage>
        <taxon>Eukaryota</taxon>
        <taxon>Metazoa</taxon>
        <taxon>Ecdysozoa</taxon>
        <taxon>Arthropoda</taxon>
        <taxon>Hexapoda</taxon>
        <taxon>Insecta</taxon>
        <taxon>Pterygota</taxon>
        <taxon>Neoptera</taxon>
        <taxon>Endopterygota</taxon>
        <taxon>Coleoptera</taxon>
        <taxon>Polyphaga</taxon>
        <taxon>Cucujiformia</taxon>
        <taxon>Curculionidae</taxon>
        <taxon>Ceutorhynchinae</taxon>
        <taxon>Ceutorhynchus</taxon>
    </lineage>
</organism>
<keyword evidence="4 8" id="KW-1133">Transmembrane helix</keyword>
<feature type="transmembrane region" description="Helical" evidence="8">
    <location>
        <begin position="210"/>
        <end position="230"/>
    </location>
</feature>
<dbReference type="EMBL" id="OU892285">
    <property type="protein sequence ID" value="CAG9773127.1"/>
    <property type="molecule type" value="Genomic_DNA"/>
</dbReference>
<dbReference type="GO" id="GO:0050909">
    <property type="term" value="P:sensory perception of taste"/>
    <property type="evidence" value="ECO:0007669"/>
    <property type="project" value="InterPro"/>
</dbReference>
<dbReference type="Proteomes" id="UP001152799">
    <property type="component" value="Chromosome 9"/>
</dbReference>
<dbReference type="PANTHER" id="PTHR21143:SF104">
    <property type="entry name" value="GUSTATORY RECEPTOR 8A-RELATED"/>
    <property type="match status" value="1"/>
</dbReference>
<dbReference type="GO" id="GO:0008049">
    <property type="term" value="P:male courtship behavior"/>
    <property type="evidence" value="ECO:0007669"/>
    <property type="project" value="TreeGrafter"/>
</dbReference>
<dbReference type="OrthoDB" id="6478931at2759"/>
<evidence type="ECO:0000256" key="7">
    <source>
        <dbReference type="ARBA" id="ARBA00023224"/>
    </source>
</evidence>
<dbReference type="GO" id="GO:0007165">
    <property type="term" value="P:signal transduction"/>
    <property type="evidence" value="ECO:0007669"/>
    <property type="project" value="UniProtKB-KW"/>
</dbReference>
<dbReference type="GO" id="GO:0030424">
    <property type="term" value="C:axon"/>
    <property type="evidence" value="ECO:0007669"/>
    <property type="project" value="TreeGrafter"/>
</dbReference>
<dbReference type="PANTHER" id="PTHR21143">
    <property type="entry name" value="INVERTEBRATE GUSTATORY RECEPTOR"/>
    <property type="match status" value="1"/>
</dbReference>
<dbReference type="GO" id="GO:0043025">
    <property type="term" value="C:neuronal cell body"/>
    <property type="evidence" value="ECO:0007669"/>
    <property type="project" value="TreeGrafter"/>
</dbReference>
<evidence type="ECO:0000313" key="9">
    <source>
        <dbReference type="EMBL" id="CAG9773127.1"/>
    </source>
</evidence>
<gene>
    <name evidence="9" type="ORF">CEUTPL_LOCUS13528</name>
</gene>
<evidence type="ECO:0000256" key="1">
    <source>
        <dbReference type="ARBA" id="ARBA00004651"/>
    </source>
</evidence>